<name>A0ACC0B573_CATRO</name>
<keyword evidence="2" id="KW-1185">Reference proteome</keyword>
<organism evidence="1 2">
    <name type="scientific">Catharanthus roseus</name>
    <name type="common">Madagascar periwinkle</name>
    <name type="synonym">Vinca rosea</name>
    <dbReference type="NCBI Taxonomy" id="4058"/>
    <lineage>
        <taxon>Eukaryota</taxon>
        <taxon>Viridiplantae</taxon>
        <taxon>Streptophyta</taxon>
        <taxon>Embryophyta</taxon>
        <taxon>Tracheophyta</taxon>
        <taxon>Spermatophyta</taxon>
        <taxon>Magnoliopsida</taxon>
        <taxon>eudicotyledons</taxon>
        <taxon>Gunneridae</taxon>
        <taxon>Pentapetalae</taxon>
        <taxon>asterids</taxon>
        <taxon>lamiids</taxon>
        <taxon>Gentianales</taxon>
        <taxon>Apocynaceae</taxon>
        <taxon>Rauvolfioideae</taxon>
        <taxon>Vinceae</taxon>
        <taxon>Catharanthinae</taxon>
        <taxon>Catharanthus</taxon>
    </lineage>
</organism>
<dbReference type="EMBL" id="CM044704">
    <property type="protein sequence ID" value="KAI5667783.1"/>
    <property type="molecule type" value="Genomic_DNA"/>
</dbReference>
<evidence type="ECO:0000313" key="2">
    <source>
        <dbReference type="Proteomes" id="UP001060085"/>
    </source>
</evidence>
<gene>
    <name evidence="1" type="ORF">M9H77_17636</name>
</gene>
<dbReference type="Proteomes" id="UP001060085">
    <property type="component" value="Linkage Group LG04"/>
</dbReference>
<proteinExistence type="predicted"/>
<protein>
    <submittedName>
        <fullName evidence="1">Uncharacterized protein</fullName>
    </submittedName>
</protein>
<reference evidence="2" key="1">
    <citation type="journal article" date="2023" name="Nat. Plants">
        <title>Single-cell RNA sequencing provides a high-resolution roadmap for understanding the multicellular compartmentation of specialized metabolism.</title>
        <authorList>
            <person name="Sun S."/>
            <person name="Shen X."/>
            <person name="Li Y."/>
            <person name="Li Y."/>
            <person name="Wang S."/>
            <person name="Li R."/>
            <person name="Zhang H."/>
            <person name="Shen G."/>
            <person name="Guo B."/>
            <person name="Wei J."/>
            <person name="Xu J."/>
            <person name="St-Pierre B."/>
            <person name="Chen S."/>
            <person name="Sun C."/>
        </authorList>
    </citation>
    <scope>NUCLEOTIDE SEQUENCE [LARGE SCALE GENOMIC DNA]</scope>
</reference>
<comment type="caution">
    <text evidence="1">The sequence shown here is derived from an EMBL/GenBank/DDBJ whole genome shotgun (WGS) entry which is preliminary data.</text>
</comment>
<evidence type="ECO:0000313" key="1">
    <source>
        <dbReference type="EMBL" id="KAI5667783.1"/>
    </source>
</evidence>
<sequence>MCMGSSLFHDQDEDGMGVKGKRPIKGLLGEARRKNKRPLWIDEIYWPRCGMIGIPLHIKPSPNGIRGTRLRDREDGESGSTQQKDLSKRFSWRKYLEELHKHLKGRRRGNDAPGRAAMSVDPSTSSSAAATAAATSEVPMRDSSTLPAVHAPRPTSPLLDPIDGAPPSSRDDI</sequence>
<accession>A0ACC0B573</accession>